<proteinExistence type="predicted"/>
<comment type="caution">
    <text evidence="1">The sequence shown here is derived from an EMBL/GenBank/DDBJ whole genome shotgun (WGS) entry which is preliminary data.</text>
</comment>
<protein>
    <submittedName>
        <fullName evidence="1">Uncharacterized protein</fullName>
    </submittedName>
</protein>
<evidence type="ECO:0000313" key="1">
    <source>
        <dbReference type="EMBL" id="CAI2378825.1"/>
    </source>
</evidence>
<dbReference type="Proteomes" id="UP001295684">
    <property type="component" value="Unassembled WGS sequence"/>
</dbReference>
<name>A0AAD1XTK5_EUPCR</name>
<reference evidence="1" key="1">
    <citation type="submission" date="2023-07" db="EMBL/GenBank/DDBJ databases">
        <authorList>
            <consortium name="AG Swart"/>
            <person name="Singh M."/>
            <person name="Singh A."/>
            <person name="Seah K."/>
            <person name="Emmerich C."/>
        </authorList>
    </citation>
    <scope>NUCLEOTIDE SEQUENCE</scope>
    <source>
        <strain evidence="1">DP1</strain>
    </source>
</reference>
<organism evidence="1 2">
    <name type="scientific">Euplotes crassus</name>
    <dbReference type="NCBI Taxonomy" id="5936"/>
    <lineage>
        <taxon>Eukaryota</taxon>
        <taxon>Sar</taxon>
        <taxon>Alveolata</taxon>
        <taxon>Ciliophora</taxon>
        <taxon>Intramacronucleata</taxon>
        <taxon>Spirotrichea</taxon>
        <taxon>Hypotrichia</taxon>
        <taxon>Euplotida</taxon>
        <taxon>Euplotidae</taxon>
        <taxon>Moneuplotes</taxon>
    </lineage>
</organism>
<sequence length="222" mass="25855">MENFSSNKNISKTSDSPIMKGLLQIEQISLSESKRRQDSNEMLKNYIDEYFEQLDQEISEGFEQFVQVSDPESSTPQIPYKITEIEESLSLLEEGICAQEEELREYIKDYDNGFDKILEVSKLSNRESKILKDRVAKDLKNTCDFVKSEFVKEEFESAQKSQLKLQEILSPKIITDQEQLDSLVESIKGSIMKEKELRRDSDERIVTTLNEMKSKMLKEKLI</sequence>
<evidence type="ECO:0000313" key="2">
    <source>
        <dbReference type="Proteomes" id="UP001295684"/>
    </source>
</evidence>
<dbReference type="AlphaFoldDB" id="A0AAD1XTK5"/>
<gene>
    <name evidence="1" type="ORF">ECRASSUSDP1_LOCUS20225</name>
</gene>
<dbReference type="EMBL" id="CAMPGE010020598">
    <property type="protein sequence ID" value="CAI2378825.1"/>
    <property type="molecule type" value="Genomic_DNA"/>
</dbReference>
<accession>A0AAD1XTK5</accession>
<keyword evidence="2" id="KW-1185">Reference proteome</keyword>